<name>A0ABM8FK59_9BACT</name>
<keyword evidence="2" id="KW-1185">Reference proteome</keyword>
<dbReference type="Proteomes" id="UP001321445">
    <property type="component" value="Chromosome"/>
</dbReference>
<reference evidence="1 2" key="1">
    <citation type="submission" date="2023-03" db="EMBL/GenBank/DDBJ databases">
        <title>Description of Hydrogenimonas sp. ISO32.</title>
        <authorList>
            <person name="Mino S."/>
            <person name="Fukazawa S."/>
            <person name="Sawabe T."/>
        </authorList>
    </citation>
    <scope>NUCLEOTIDE SEQUENCE [LARGE SCALE GENOMIC DNA]</scope>
    <source>
        <strain evidence="1 2">ISO32</strain>
    </source>
</reference>
<dbReference type="RefSeq" id="WP_286336942.1">
    <property type="nucleotide sequence ID" value="NZ_AP027370.1"/>
</dbReference>
<sequence>MKIAFFETKEALGRIMEISLRNMLAFIEGRPVPNCLKAECERNYKKGESTE</sequence>
<evidence type="ECO:0000313" key="1">
    <source>
        <dbReference type="EMBL" id="BDY11726.1"/>
    </source>
</evidence>
<accession>A0ABM8FK59</accession>
<dbReference type="EMBL" id="AP027370">
    <property type="protein sequence ID" value="BDY11726.1"/>
    <property type="molecule type" value="Genomic_DNA"/>
</dbReference>
<gene>
    <name evidence="1" type="ORF">HCR_00380</name>
</gene>
<protein>
    <submittedName>
        <fullName evidence="1">Uncharacterized protein</fullName>
    </submittedName>
</protein>
<organism evidence="1 2">
    <name type="scientific">Hydrogenimonas cancrithermarum</name>
    <dbReference type="NCBI Taxonomy" id="2993563"/>
    <lineage>
        <taxon>Bacteria</taxon>
        <taxon>Pseudomonadati</taxon>
        <taxon>Campylobacterota</taxon>
        <taxon>Epsilonproteobacteria</taxon>
        <taxon>Campylobacterales</taxon>
        <taxon>Hydrogenimonadaceae</taxon>
        <taxon>Hydrogenimonas</taxon>
    </lineage>
</organism>
<evidence type="ECO:0000313" key="2">
    <source>
        <dbReference type="Proteomes" id="UP001321445"/>
    </source>
</evidence>
<proteinExistence type="predicted"/>